<gene>
    <name evidence="3" type="ORF">EBN88_27625</name>
</gene>
<proteinExistence type="predicted"/>
<keyword evidence="4" id="KW-1185">Reference proteome</keyword>
<sequence length="234" mass="23877">MGFTIVGMRERRTPRPPARGARRDAGGSPLDTAVAEYVGLWGWDVTPGAVLATGQGGCRCSCGRADCPAPGAHPLDPGRVIPAGTPLDEALDAWAEASAAAPGATALLPTGLRFDVLQVPEAVARAALPRLDRLALPLGPVALAPDDRAWFFVAPGIAAQLPSLLRALGWPGTPPRLTALGQGAHVPAPPSAVAGLGEVVWLRRPDVETAATPPNANPLLGALAALCRRLAPPG</sequence>
<organism evidence="3 4">
    <name type="scientific">Streptomyces triticirhizae</name>
    <dbReference type="NCBI Taxonomy" id="2483353"/>
    <lineage>
        <taxon>Bacteria</taxon>
        <taxon>Bacillati</taxon>
        <taxon>Actinomycetota</taxon>
        <taxon>Actinomycetes</taxon>
        <taxon>Kitasatosporales</taxon>
        <taxon>Streptomycetaceae</taxon>
        <taxon>Streptomyces</taxon>
    </lineage>
</organism>
<accession>A0A3M2L0R2</accession>
<evidence type="ECO:0000259" key="2">
    <source>
        <dbReference type="SMART" id="SM00943"/>
    </source>
</evidence>
<reference evidence="3 4" key="1">
    <citation type="submission" date="2018-10" db="EMBL/GenBank/DDBJ databases">
        <title>Isolation, diversity and antifungal activity of actinobacteria from wheat.</title>
        <authorList>
            <person name="Han C."/>
        </authorList>
    </citation>
    <scope>NUCLEOTIDE SEQUENCE [LARGE SCALE GENOMIC DNA]</scope>
    <source>
        <strain evidence="3 4">NEAU-YY642</strain>
    </source>
</reference>
<dbReference type="Proteomes" id="UP000278673">
    <property type="component" value="Unassembled WGS sequence"/>
</dbReference>
<dbReference type="InterPro" id="IPR015330">
    <property type="entry name" value="DNA_primase/pol_bifunc_N"/>
</dbReference>
<comment type="caution">
    <text evidence="3">The sequence shown here is derived from an EMBL/GenBank/DDBJ whole genome shotgun (WGS) entry which is preliminary data.</text>
</comment>
<feature type="region of interest" description="Disordered" evidence="1">
    <location>
        <begin position="1"/>
        <end position="27"/>
    </location>
</feature>
<evidence type="ECO:0000256" key="1">
    <source>
        <dbReference type="SAM" id="MobiDB-lite"/>
    </source>
</evidence>
<feature type="domain" description="DNA primase/polymerase bifunctional N-terminal" evidence="2">
    <location>
        <begin position="34"/>
        <end position="223"/>
    </location>
</feature>
<dbReference type="SMART" id="SM00943">
    <property type="entry name" value="Prim-Pol"/>
    <property type="match status" value="1"/>
</dbReference>
<dbReference type="AlphaFoldDB" id="A0A3M2L0R2"/>
<protein>
    <submittedName>
        <fullName evidence="3">DNA primase</fullName>
    </submittedName>
</protein>
<dbReference type="RefSeq" id="WP_122399770.1">
    <property type="nucleotide sequence ID" value="NZ_RFFJ01000265.1"/>
</dbReference>
<evidence type="ECO:0000313" key="4">
    <source>
        <dbReference type="Proteomes" id="UP000278673"/>
    </source>
</evidence>
<evidence type="ECO:0000313" key="3">
    <source>
        <dbReference type="EMBL" id="RMI29385.1"/>
    </source>
</evidence>
<name>A0A3M2L0R2_9ACTN</name>
<dbReference type="EMBL" id="RFFJ01000265">
    <property type="protein sequence ID" value="RMI29385.1"/>
    <property type="molecule type" value="Genomic_DNA"/>
</dbReference>